<dbReference type="EMBL" id="AZDA01000136">
    <property type="protein sequence ID" value="KRK32788.1"/>
    <property type="molecule type" value="Genomic_DNA"/>
</dbReference>
<name>A0A0R1GM59_9LACO</name>
<protein>
    <submittedName>
        <fullName evidence="1">Uncharacterized protein</fullName>
    </submittedName>
</protein>
<dbReference type="Proteomes" id="UP000051461">
    <property type="component" value="Unassembled WGS sequence"/>
</dbReference>
<accession>A0A0R1GM59</accession>
<comment type="caution">
    <text evidence="1">The sequence shown here is derived from an EMBL/GenBank/DDBJ whole genome shotgun (WGS) entry which is preliminary data.</text>
</comment>
<keyword evidence="2" id="KW-1185">Reference proteome</keyword>
<dbReference type="RefSeq" id="WP_057905701.1">
    <property type="nucleotide sequence ID" value="NZ_AZDA01000136.1"/>
</dbReference>
<evidence type="ECO:0000313" key="1">
    <source>
        <dbReference type="EMBL" id="KRK32788.1"/>
    </source>
</evidence>
<dbReference type="PATRIC" id="fig|1423726.3.peg.1910"/>
<organism evidence="1 2">
    <name type="scientific">Loigolactobacillus bifermentans DSM 20003</name>
    <dbReference type="NCBI Taxonomy" id="1423726"/>
    <lineage>
        <taxon>Bacteria</taxon>
        <taxon>Bacillati</taxon>
        <taxon>Bacillota</taxon>
        <taxon>Bacilli</taxon>
        <taxon>Lactobacillales</taxon>
        <taxon>Lactobacillaceae</taxon>
        <taxon>Loigolactobacillus</taxon>
    </lineage>
</organism>
<reference evidence="1 2" key="1">
    <citation type="journal article" date="2015" name="Genome Announc.">
        <title>Expanding the biotechnology potential of lactobacilli through comparative genomics of 213 strains and associated genera.</title>
        <authorList>
            <person name="Sun Z."/>
            <person name="Harris H.M."/>
            <person name="McCann A."/>
            <person name="Guo C."/>
            <person name="Argimon S."/>
            <person name="Zhang W."/>
            <person name="Yang X."/>
            <person name="Jeffery I.B."/>
            <person name="Cooney J.C."/>
            <person name="Kagawa T.F."/>
            <person name="Liu W."/>
            <person name="Song Y."/>
            <person name="Salvetti E."/>
            <person name="Wrobel A."/>
            <person name="Rasinkangas P."/>
            <person name="Parkhill J."/>
            <person name="Rea M.C."/>
            <person name="O'Sullivan O."/>
            <person name="Ritari J."/>
            <person name="Douillard F.P."/>
            <person name="Paul Ross R."/>
            <person name="Yang R."/>
            <person name="Briner A.E."/>
            <person name="Felis G.E."/>
            <person name="de Vos W.M."/>
            <person name="Barrangou R."/>
            <person name="Klaenhammer T.R."/>
            <person name="Caufield P.W."/>
            <person name="Cui Y."/>
            <person name="Zhang H."/>
            <person name="O'Toole P.W."/>
        </authorList>
    </citation>
    <scope>NUCLEOTIDE SEQUENCE [LARGE SCALE GENOMIC DNA]</scope>
    <source>
        <strain evidence="1 2">DSM 20003</strain>
    </source>
</reference>
<dbReference type="STRING" id="1423726.FC07_GL001841"/>
<dbReference type="AlphaFoldDB" id="A0A0R1GM59"/>
<sequence>MTLAAKLQALLASPLSTAQIARRAGVGATTISALRRDPHKVTTLNAVVTDKLTAFYDDLNREDQIAELALQQQTLQTDAFPGLDWQAVATDLWEDRHALEVPAYIKAGTLPNQGAENLQVSLCGKSRLRYQAQMAGLILATPVKSCAALKGGTLCVFEFDGTNQLTFKRLY</sequence>
<proteinExistence type="predicted"/>
<evidence type="ECO:0000313" key="2">
    <source>
        <dbReference type="Proteomes" id="UP000051461"/>
    </source>
</evidence>
<gene>
    <name evidence="1" type="ORF">FC07_GL001841</name>
</gene>